<dbReference type="Gene3D" id="4.10.410.60">
    <property type="match status" value="1"/>
</dbReference>
<dbReference type="HAMAP" id="MF_00514">
    <property type="entry name" value="Ribosomal_bL35"/>
    <property type="match status" value="1"/>
</dbReference>
<dbReference type="KEGG" id="prf:PeribacterA2_0858"/>
<evidence type="ECO:0000256" key="1">
    <source>
        <dbReference type="ARBA" id="ARBA00006598"/>
    </source>
</evidence>
<dbReference type="SUPFAM" id="SSF143034">
    <property type="entry name" value="L35p-like"/>
    <property type="match status" value="1"/>
</dbReference>
<dbReference type="GO" id="GO:1990904">
    <property type="term" value="C:ribonucleoprotein complex"/>
    <property type="evidence" value="ECO:0007669"/>
    <property type="project" value="UniProtKB-KW"/>
</dbReference>
<feature type="region of interest" description="Disordered" evidence="6">
    <location>
        <begin position="25"/>
        <end position="45"/>
    </location>
</feature>
<evidence type="ECO:0000256" key="6">
    <source>
        <dbReference type="SAM" id="MobiDB-lite"/>
    </source>
</evidence>
<accession>A0A0S1SLM0</accession>
<dbReference type="STRING" id="1735162.PeribacterB2_0860"/>
<dbReference type="InterPro" id="IPR021137">
    <property type="entry name" value="Ribosomal_bL35-like"/>
</dbReference>
<dbReference type="Pfam" id="PF01632">
    <property type="entry name" value="Ribosomal_L35p"/>
    <property type="match status" value="1"/>
</dbReference>
<reference evidence="7 8" key="2">
    <citation type="journal article" date="2016" name="PeerJ">
        <title>Analysis of five complete genome sequences for members of the class Peribacteria in the recently recognized Peregrinibacteria bacterial phylum.</title>
        <authorList>
            <person name="Anantharaman K."/>
            <person name="Brown C.T."/>
            <person name="Burstein D."/>
            <person name="Castelle C.J."/>
            <person name="Probst A.J."/>
            <person name="Thomas B.C."/>
            <person name="Williams K.H."/>
            <person name="Banfield J.F."/>
        </authorList>
    </citation>
    <scope>NUCLEOTIDE SEQUENCE [LARGE SCALE GENOMIC DNA]</scope>
    <source>
        <strain evidence="7">RIFOXYD1_FULL_PER-ii_59_16</strain>
    </source>
</reference>
<dbReference type="GO" id="GO:0003735">
    <property type="term" value="F:structural constituent of ribosome"/>
    <property type="evidence" value="ECO:0007669"/>
    <property type="project" value="InterPro"/>
</dbReference>
<organism evidence="7 8">
    <name type="scientific">Candidatus Peribacter riflensis</name>
    <dbReference type="NCBI Taxonomy" id="1735162"/>
    <lineage>
        <taxon>Bacteria</taxon>
        <taxon>Candidatus Peregrinibacteriota</taxon>
        <taxon>Candidatus Peribacteria</taxon>
        <taxon>Candidatus Peribacterales</taxon>
        <taxon>Candidatus Peribacteraceae</taxon>
        <taxon>Candidatus Peribacter</taxon>
    </lineage>
</organism>
<keyword evidence="3 4" id="KW-0687">Ribonucleoprotein</keyword>
<dbReference type="EMBL" id="CP013065">
    <property type="protein sequence ID" value="ALM13527.1"/>
    <property type="molecule type" value="Genomic_DNA"/>
</dbReference>
<name>A0A0S1SLM0_9BACT</name>
<dbReference type="InterPro" id="IPR001706">
    <property type="entry name" value="Ribosomal_bL35"/>
</dbReference>
<protein>
    <recommendedName>
        <fullName evidence="4">Large ribosomal subunit protein bL35</fullName>
    </recommendedName>
</protein>
<accession>A0A0S1SX71</accession>
<dbReference type="InterPro" id="IPR037229">
    <property type="entry name" value="Ribosomal_bL35_sf"/>
</dbReference>
<accession>A0A0S1SIZ5</accession>
<sequence>MPKLKSHSGAKKRIFRTGSGKLAFKRRGRGHLLQQKSKRQKGLQRTVVAHSVNQKVLSSLAPYA</sequence>
<proteinExistence type="inferred from homology"/>
<accession>A0A0S1SKI9</accession>
<dbReference type="GO" id="GO:0005840">
    <property type="term" value="C:ribosome"/>
    <property type="evidence" value="ECO:0007669"/>
    <property type="project" value="UniProtKB-KW"/>
</dbReference>
<evidence type="ECO:0000256" key="4">
    <source>
        <dbReference type="HAMAP-Rule" id="MF_00514"/>
    </source>
</evidence>
<evidence type="ECO:0000256" key="2">
    <source>
        <dbReference type="ARBA" id="ARBA00022980"/>
    </source>
</evidence>
<dbReference type="PRINTS" id="PR00064">
    <property type="entry name" value="RIBOSOMALL35"/>
</dbReference>
<dbReference type="InterPro" id="IPR018265">
    <property type="entry name" value="Ribosomal_bL35_CS"/>
</dbReference>
<dbReference type="AlphaFoldDB" id="A0A0S1SLM0"/>
<dbReference type="PROSITE" id="PS00936">
    <property type="entry name" value="RIBOSOMAL_L35"/>
    <property type="match status" value="1"/>
</dbReference>
<evidence type="ECO:0000313" key="8">
    <source>
        <dbReference type="Proteomes" id="UP000069135"/>
    </source>
</evidence>
<feature type="compositionally biased region" description="Basic residues" evidence="6">
    <location>
        <begin position="25"/>
        <end position="42"/>
    </location>
</feature>
<accession>A0A0S1ST73</accession>
<evidence type="ECO:0000256" key="5">
    <source>
        <dbReference type="RuleBase" id="RU000568"/>
    </source>
</evidence>
<evidence type="ECO:0000313" key="7">
    <source>
        <dbReference type="EMBL" id="ALM13527.1"/>
    </source>
</evidence>
<reference evidence="8" key="1">
    <citation type="submission" date="2015-10" db="EMBL/GenBank/DDBJ databases">
        <title>Analysis of five complete genome sequences for members of the class Peribacteria in the recently recognized Peregrinibacteria bacterial phylum.</title>
        <authorList>
            <person name="Anantharaman K."/>
            <person name="Brown C.T."/>
            <person name="Burstein D."/>
            <person name="Castelle C.J."/>
            <person name="Probst A.J."/>
            <person name="Thomas B.C."/>
            <person name="Williams K.H."/>
            <person name="Banfield J.F."/>
        </authorList>
    </citation>
    <scope>NUCLEOTIDE SEQUENCE [LARGE SCALE GENOMIC DNA]</scope>
</reference>
<keyword evidence="2 4" id="KW-0689">Ribosomal protein</keyword>
<comment type="similarity">
    <text evidence="1 4 5">Belongs to the bacterial ribosomal protein bL35 family.</text>
</comment>
<dbReference type="GO" id="GO:0006412">
    <property type="term" value="P:translation"/>
    <property type="evidence" value="ECO:0007669"/>
    <property type="project" value="UniProtKB-UniRule"/>
</dbReference>
<dbReference type="Proteomes" id="UP000069135">
    <property type="component" value="Chromosome"/>
</dbReference>
<gene>
    <name evidence="4" type="primary">rpmI</name>
    <name evidence="7" type="ORF">PeribacterD1_0858</name>
</gene>
<evidence type="ECO:0000256" key="3">
    <source>
        <dbReference type="ARBA" id="ARBA00023274"/>
    </source>
</evidence>
<dbReference type="PATRIC" id="fig|1735161.3.peg.837"/>